<dbReference type="InterPro" id="IPR012337">
    <property type="entry name" value="RNaseH-like_sf"/>
</dbReference>
<dbReference type="PANTHER" id="PTHR35004">
    <property type="entry name" value="TRANSPOSASE RV3428C-RELATED"/>
    <property type="match status" value="1"/>
</dbReference>
<dbReference type="EMBL" id="VUNC01000012">
    <property type="protein sequence ID" value="MST73412.1"/>
    <property type="molecule type" value="Genomic_DNA"/>
</dbReference>
<comment type="similarity">
    <text evidence="1">Belongs to the transposase IS21/IS408/IS1162 family.</text>
</comment>
<feature type="compositionally biased region" description="Basic and acidic residues" evidence="2">
    <location>
        <begin position="42"/>
        <end position="51"/>
    </location>
</feature>
<sequence length="412" mass="45715">MAELNADRECGVRPNFSEVARRYGVDRHTVSKYWNGGGPSPDDGRHGRQSGFDRYRDEIEEKAALPGVTAKGIHELLLERHAGDEPPVPGYNAFTSYLRGRGIAVGRAAAPDAHPRFETAPGEQLQFDWKEDVTMHDRSGRGYRFDVYTSTLGWSRMHYFVRSPTRTRDDLLACMADNIRWLGGVPRQWLTDNMSAVATLGGDGRRSRDGRVAAFAREAGFELALCRPRTPQTKGKDESANRFLSRLRAYEGDFEGWEGLDRAIARVCARSNEEPNRTTGLPPELLFRREKEALGPMPRESVLSALVGDVSWQVVPATMLVRCAGREFSVPRRCIGRRVRLLLEPGGRLRVYDGGELVATHDTAAPGGPIVYREGDYAEAMADKRWGGDADIEAQARRNLELLGGLGGGEES</sequence>
<dbReference type="PANTHER" id="PTHR35004:SF7">
    <property type="entry name" value="INTEGRASE PROTEIN"/>
    <property type="match status" value="1"/>
</dbReference>
<dbReference type="Pfam" id="PF00665">
    <property type="entry name" value="rve"/>
    <property type="match status" value="1"/>
</dbReference>
<evidence type="ECO:0000313" key="5">
    <source>
        <dbReference type="Proteomes" id="UP000469325"/>
    </source>
</evidence>
<dbReference type="InterPro" id="IPR054353">
    <property type="entry name" value="IstA-like_C"/>
</dbReference>
<feature type="region of interest" description="Disordered" evidence="2">
    <location>
        <begin position="31"/>
        <end position="51"/>
    </location>
</feature>
<dbReference type="SUPFAM" id="SSF53098">
    <property type="entry name" value="Ribonuclease H-like"/>
    <property type="match status" value="1"/>
</dbReference>
<dbReference type="AlphaFoldDB" id="A0A6N7XCU0"/>
<dbReference type="NCBIfam" id="NF033546">
    <property type="entry name" value="transpos_IS21"/>
    <property type="match status" value="1"/>
</dbReference>
<keyword evidence="5" id="KW-1185">Reference proteome</keyword>
<feature type="domain" description="Integrase catalytic" evidence="3">
    <location>
        <begin position="117"/>
        <end position="291"/>
    </location>
</feature>
<protein>
    <submittedName>
        <fullName evidence="4">IS21 family transposase</fullName>
    </submittedName>
</protein>
<reference evidence="4 5" key="1">
    <citation type="submission" date="2019-08" db="EMBL/GenBank/DDBJ databases">
        <title>In-depth cultivation of the pig gut microbiome towards novel bacterial diversity and tailored functional studies.</title>
        <authorList>
            <person name="Wylensek D."/>
            <person name="Hitch T.C.A."/>
            <person name="Clavel T."/>
        </authorList>
    </citation>
    <scope>NUCLEOTIDE SEQUENCE [LARGE SCALE GENOMIC DNA]</scope>
    <source>
        <strain evidence="4 5">CA-Schmier-601-WT-1</strain>
    </source>
</reference>
<evidence type="ECO:0000256" key="2">
    <source>
        <dbReference type="SAM" id="MobiDB-lite"/>
    </source>
</evidence>
<dbReference type="Pfam" id="PF22483">
    <property type="entry name" value="Mu-transpos_C_2"/>
    <property type="match status" value="1"/>
</dbReference>
<dbReference type="InterPro" id="IPR036397">
    <property type="entry name" value="RNaseH_sf"/>
</dbReference>
<dbReference type="PROSITE" id="PS50994">
    <property type="entry name" value="INTEGRASE"/>
    <property type="match status" value="1"/>
</dbReference>
<proteinExistence type="inferred from homology"/>
<dbReference type="RefSeq" id="WP_154436122.1">
    <property type="nucleotide sequence ID" value="NZ_VUNC01000012.1"/>
</dbReference>
<dbReference type="Gene3D" id="3.30.420.10">
    <property type="entry name" value="Ribonuclease H-like superfamily/Ribonuclease H"/>
    <property type="match status" value="1"/>
</dbReference>
<dbReference type="InterPro" id="IPR001584">
    <property type="entry name" value="Integrase_cat-core"/>
</dbReference>
<organism evidence="4 5">
    <name type="scientific">Olsenella porci</name>
    <dbReference type="NCBI Taxonomy" id="2652279"/>
    <lineage>
        <taxon>Bacteria</taxon>
        <taxon>Bacillati</taxon>
        <taxon>Actinomycetota</taxon>
        <taxon>Coriobacteriia</taxon>
        <taxon>Coriobacteriales</taxon>
        <taxon>Atopobiaceae</taxon>
        <taxon>Olsenella</taxon>
    </lineage>
</organism>
<gene>
    <name evidence="4" type="ORF">FYJ68_09940</name>
</gene>
<name>A0A6N7XCU0_9ACTN</name>
<dbReference type="Proteomes" id="UP000469325">
    <property type="component" value="Unassembled WGS sequence"/>
</dbReference>
<evidence type="ECO:0000313" key="4">
    <source>
        <dbReference type="EMBL" id="MST73412.1"/>
    </source>
</evidence>
<comment type="caution">
    <text evidence="4">The sequence shown here is derived from an EMBL/GenBank/DDBJ whole genome shotgun (WGS) entry which is preliminary data.</text>
</comment>
<dbReference type="GO" id="GO:0015074">
    <property type="term" value="P:DNA integration"/>
    <property type="evidence" value="ECO:0007669"/>
    <property type="project" value="InterPro"/>
</dbReference>
<evidence type="ECO:0000259" key="3">
    <source>
        <dbReference type="PROSITE" id="PS50994"/>
    </source>
</evidence>
<accession>A0A6N7XCU0</accession>
<dbReference type="GO" id="GO:0003676">
    <property type="term" value="F:nucleic acid binding"/>
    <property type="evidence" value="ECO:0007669"/>
    <property type="project" value="InterPro"/>
</dbReference>
<evidence type="ECO:0000256" key="1">
    <source>
        <dbReference type="ARBA" id="ARBA00009277"/>
    </source>
</evidence>